<dbReference type="EMBL" id="CP038241">
    <property type="protein sequence ID" value="QIV96495.1"/>
    <property type="molecule type" value="Genomic_DNA"/>
</dbReference>
<gene>
    <name evidence="1" type="ORF">E4K63_06490</name>
</gene>
<dbReference type="PANTHER" id="PTHR34986">
    <property type="entry name" value="EVOLVED BETA-GALACTOSIDASE SUBUNIT BETA"/>
    <property type="match status" value="1"/>
</dbReference>
<keyword evidence="2" id="KW-1185">Reference proteome</keyword>
<protein>
    <submittedName>
        <fullName evidence="1">DUF386 domain-containing protein</fullName>
    </submittedName>
</protein>
<name>A0AAE7CR08_9GAMM</name>
<dbReference type="InterPro" id="IPR037012">
    <property type="entry name" value="NanQ/TabA/YiaL_sf"/>
</dbReference>
<dbReference type="GO" id="GO:0005829">
    <property type="term" value="C:cytosol"/>
    <property type="evidence" value="ECO:0007669"/>
    <property type="project" value="TreeGrafter"/>
</dbReference>
<organism evidence="1 2">
    <name type="scientific">Allofrancisella inopinata</name>
    <dbReference type="NCBI Taxonomy" id="1085647"/>
    <lineage>
        <taxon>Bacteria</taxon>
        <taxon>Pseudomonadati</taxon>
        <taxon>Pseudomonadota</taxon>
        <taxon>Gammaproteobacteria</taxon>
        <taxon>Thiotrichales</taxon>
        <taxon>Francisellaceae</taxon>
        <taxon>Allofrancisella</taxon>
    </lineage>
</organism>
<proteinExistence type="predicted"/>
<accession>A0AAE7CR08</accession>
<evidence type="ECO:0000313" key="2">
    <source>
        <dbReference type="Proteomes" id="UP000502004"/>
    </source>
</evidence>
<dbReference type="SUPFAM" id="SSF51197">
    <property type="entry name" value="Clavaminate synthase-like"/>
    <property type="match status" value="1"/>
</dbReference>
<dbReference type="PANTHER" id="PTHR34986:SF1">
    <property type="entry name" value="PROTEIN YIAL"/>
    <property type="match status" value="1"/>
</dbReference>
<dbReference type="Proteomes" id="UP000502004">
    <property type="component" value="Chromosome"/>
</dbReference>
<reference evidence="1 2" key="1">
    <citation type="submission" date="2019-03" db="EMBL/GenBank/DDBJ databases">
        <title>Complete Genome Sequence of Allofrancisella inopinata Strain SYSU YG23 Isolated from Water-Cooling Systems in China.</title>
        <authorList>
            <person name="Ohrman C."/>
            <person name="Uneklint I."/>
            <person name="Sjodin A."/>
        </authorList>
    </citation>
    <scope>NUCLEOTIDE SEQUENCE [LARGE SCALE GENOMIC DNA]</scope>
    <source>
        <strain evidence="1 2">SYSU YG23</strain>
    </source>
</reference>
<dbReference type="Gene3D" id="2.60.120.370">
    <property type="entry name" value="YhcH/YjgK/YiaL"/>
    <property type="match status" value="1"/>
</dbReference>
<dbReference type="KEGG" id="aii:E4K63_06490"/>
<dbReference type="AlphaFoldDB" id="A0AAE7CR08"/>
<dbReference type="InterPro" id="IPR004375">
    <property type="entry name" value="NanQ/TabA/YiaL"/>
</dbReference>
<dbReference type="Pfam" id="PF04074">
    <property type="entry name" value="DUF386"/>
    <property type="match status" value="1"/>
</dbReference>
<evidence type="ECO:0000313" key="1">
    <source>
        <dbReference type="EMBL" id="QIV96495.1"/>
    </source>
</evidence>
<dbReference type="NCBIfam" id="TIGR00022">
    <property type="entry name" value="YhcH/YjgK/YiaL family protein"/>
    <property type="match status" value="1"/>
</dbReference>
<sequence length="171" mass="19668">MYCYCGGKIMAIYGTFDSIKEQVVDQRFKTAFNYVQEALTEGSEVRNRLLSHSSGTFLKVDLDKDNLALEQVYDTKERQECFFESHLKYIDVQVILDGEEVIEIDDIKTFTINGEYNDSIDLVKYKDMPNSTPLTMKKGYVSIFFPSDAHMPCIKNKCSQKVIKTVVKVKI</sequence>